<dbReference type="PROSITE" id="PS00463">
    <property type="entry name" value="ZN2_CY6_FUNGAL_1"/>
    <property type="match status" value="1"/>
</dbReference>
<dbReference type="GO" id="GO:0008270">
    <property type="term" value="F:zinc ion binding"/>
    <property type="evidence" value="ECO:0007669"/>
    <property type="project" value="InterPro"/>
</dbReference>
<keyword evidence="2" id="KW-0238">DNA-binding</keyword>
<dbReference type="AlphaFoldDB" id="A0A7R7ZQW7"/>
<dbReference type="Gene3D" id="4.10.240.10">
    <property type="entry name" value="Zn(2)-C6 fungal-type DNA-binding domain"/>
    <property type="match status" value="1"/>
</dbReference>
<name>A0A7R7ZQW7_ASPCH</name>
<dbReference type="InterPro" id="IPR036864">
    <property type="entry name" value="Zn2-C6_fun-type_DNA-bd_sf"/>
</dbReference>
<dbReference type="Proteomes" id="UP000637239">
    <property type="component" value="Chromosome 7"/>
</dbReference>
<dbReference type="SUPFAM" id="SSF57701">
    <property type="entry name" value="Zn2/Cys6 DNA-binding domain"/>
    <property type="match status" value="1"/>
</dbReference>
<keyword evidence="7" id="KW-1185">Reference proteome</keyword>
<dbReference type="Pfam" id="PF00172">
    <property type="entry name" value="Zn_clus"/>
    <property type="match status" value="1"/>
</dbReference>
<reference evidence="6" key="1">
    <citation type="submission" date="2021-01" db="EMBL/GenBank/DDBJ databases">
        <authorList>
            <consortium name="Aspergillus chevalieri M1 genome sequencing consortium"/>
            <person name="Kazuki M."/>
            <person name="Futagami T."/>
        </authorList>
    </citation>
    <scope>NUCLEOTIDE SEQUENCE</scope>
    <source>
        <strain evidence="6">M1</strain>
    </source>
</reference>
<dbReference type="KEGG" id="ache:ACHE_70288A"/>
<organism evidence="6 7">
    <name type="scientific">Aspergillus chevalieri</name>
    <name type="common">Eurotium chevalieri</name>
    <dbReference type="NCBI Taxonomy" id="182096"/>
    <lineage>
        <taxon>Eukaryota</taxon>
        <taxon>Fungi</taxon>
        <taxon>Dikarya</taxon>
        <taxon>Ascomycota</taxon>
        <taxon>Pezizomycotina</taxon>
        <taxon>Eurotiomycetes</taxon>
        <taxon>Eurotiomycetidae</taxon>
        <taxon>Eurotiales</taxon>
        <taxon>Aspergillaceae</taxon>
        <taxon>Aspergillus</taxon>
        <taxon>Aspergillus subgen. Aspergillus</taxon>
    </lineage>
</organism>
<dbReference type="GO" id="GO:0003677">
    <property type="term" value="F:DNA binding"/>
    <property type="evidence" value="ECO:0007669"/>
    <property type="project" value="UniProtKB-KW"/>
</dbReference>
<evidence type="ECO:0000259" key="5">
    <source>
        <dbReference type="PROSITE" id="PS50048"/>
    </source>
</evidence>
<dbReference type="GeneID" id="66985803"/>
<dbReference type="PRINTS" id="PR00755">
    <property type="entry name" value="AFLATOXINBRP"/>
</dbReference>
<dbReference type="PANTHER" id="PTHR47657">
    <property type="entry name" value="STEROL REGULATORY ELEMENT-BINDING PROTEIN ECM22"/>
    <property type="match status" value="1"/>
</dbReference>
<dbReference type="SMART" id="SM00066">
    <property type="entry name" value="GAL4"/>
    <property type="match status" value="1"/>
</dbReference>
<dbReference type="EMBL" id="AP024422">
    <property type="protein sequence ID" value="BCR91445.1"/>
    <property type="molecule type" value="Genomic_DNA"/>
</dbReference>
<proteinExistence type="predicted"/>
<dbReference type="InterPro" id="IPR052400">
    <property type="entry name" value="Zn2-C6_fungal_TF"/>
</dbReference>
<dbReference type="RefSeq" id="XP_043139967.1">
    <property type="nucleotide sequence ID" value="XM_043282604.1"/>
</dbReference>
<dbReference type="InterPro" id="IPR001138">
    <property type="entry name" value="Zn2Cys6_DnaBD"/>
</dbReference>
<evidence type="ECO:0000256" key="4">
    <source>
        <dbReference type="ARBA" id="ARBA00023242"/>
    </source>
</evidence>
<evidence type="ECO:0000313" key="7">
    <source>
        <dbReference type="Proteomes" id="UP000637239"/>
    </source>
</evidence>
<dbReference type="PROSITE" id="PS50048">
    <property type="entry name" value="ZN2_CY6_FUNGAL_2"/>
    <property type="match status" value="1"/>
</dbReference>
<dbReference type="GO" id="GO:0000981">
    <property type="term" value="F:DNA-binding transcription factor activity, RNA polymerase II-specific"/>
    <property type="evidence" value="ECO:0007669"/>
    <property type="project" value="InterPro"/>
</dbReference>
<evidence type="ECO:0000256" key="2">
    <source>
        <dbReference type="ARBA" id="ARBA00023125"/>
    </source>
</evidence>
<reference evidence="6" key="2">
    <citation type="submission" date="2021-02" db="EMBL/GenBank/DDBJ databases">
        <title>Aspergillus chevalieri M1 genome sequence.</title>
        <authorList>
            <person name="Kadooka C."/>
            <person name="Mori K."/>
            <person name="Futagami T."/>
        </authorList>
    </citation>
    <scope>NUCLEOTIDE SEQUENCE</scope>
    <source>
        <strain evidence="6">M1</strain>
    </source>
</reference>
<protein>
    <recommendedName>
        <fullName evidence="5">Zn(2)-C6 fungal-type domain-containing protein</fullName>
    </recommendedName>
</protein>
<evidence type="ECO:0000256" key="1">
    <source>
        <dbReference type="ARBA" id="ARBA00023015"/>
    </source>
</evidence>
<feature type="domain" description="Zn(2)-C6 fungal-type" evidence="5">
    <location>
        <begin position="50"/>
        <end position="80"/>
    </location>
</feature>
<sequence length="443" mass="50666">MPMSSEDSPSERMLTNVRCLQTMFQISMPQQKQSSPVYHARRSHKKSRKGCLTCKERRVKCDEQKPYCQQCQRRSISCRFLSKTSPSREICVDKKPGSSDMNITLFPPPSESVTKRIEETLILDPKWNHFVLRNQDYARSISTVAFQHFINCSTETVAHPAIRDVMKTDMIRVSFSNSHLMYTVLGVGMMHLNRMSPLKERTFAESLFWQHAIQKYQEALFMPVRKDSVDGLLSTCMLMGSMTVCPERFVPTDSWVLTKRPKDLNWLCLQSGLRLILSLTAPYLPGSIWAAAFNEVSKEECQLHDQRTQQGRVGLDPDLADVCEIDNSTTERNSLYYAPLRTLTTLMGLEKNSRNSALCASFMGRLECSFLTLLKARDPPALIILAHWMGLMCLLSQWQPWVEGRIRAECVAICMFLEQSADSRMRRLLRFPAGSCGYGLDKI</sequence>
<evidence type="ECO:0000313" key="6">
    <source>
        <dbReference type="EMBL" id="BCR91445.1"/>
    </source>
</evidence>
<gene>
    <name evidence="6" type="ORF">ACHE_70288A</name>
</gene>
<dbReference type="PANTHER" id="PTHR47657:SF15">
    <property type="entry name" value="ZN(II)2CYS6 TRANSCRIPTION FACTOR (EUROFUNG)"/>
    <property type="match status" value="1"/>
</dbReference>
<evidence type="ECO:0000256" key="3">
    <source>
        <dbReference type="ARBA" id="ARBA00023163"/>
    </source>
</evidence>
<keyword evidence="3" id="KW-0804">Transcription</keyword>
<keyword evidence="4" id="KW-0539">Nucleus</keyword>
<keyword evidence="1" id="KW-0805">Transcription regulation</keyword>
<accession>A0A7R7ZQW7</accession>
<dbReference type="CDD" id="cd00067">
    <property type="entry name" value="GAL4"/>
    <property type="match status" value="1"/>
</dbReference>